<dbReference type="RefSeq" id="WP_179299430.1">
    <property type="nucleotide sequence ID" value="NZ_MQWD01000001.1"/>
</dbReference>
<dbReference type="InterPro" id="IPR053812">
    <property type="entry name" value="HTH_Sigma70_ECF-like"/>
</dbReference>
<dbReference type="InterPro" id="IPR011517">
    <property type="entry name" value="RNA_pol_sigma70_ECF-like"/>
</dbReference>
<dbReference type="InterPro" id="IPR036388">
    <property type="entry name" value="WH-like_DNA-bd_sf"/>
</dbReference>
<dbReference type="InterPro" id="IPR013324">
    <property type="entry name" value="RNA_pol_sigma_r3/r4-like"/>
</dbReference>
<evidence type="ECO:0000313" key="2">
    <source>
        <dbReference type="EMBL" id="PAP75314.1"/>
    </source>
</evidence>
<sequence length="220" mass="24192">MPATLPPPAPKAGSFKRLDPPAEPGVDDAALDGDVALLLGVLGHRDDAPERGARIYEQLRRMAAAHRFRYFGTPSMCTTALVHEAYLKLAQSSMNFRSRSHFMMTLSRAMRQVLLTYAEARCAQKRGGGQRPLPLDETSAVVVTDDEAFEIAGIGEALERLEKVDERGARVVECRFFAGLTVDETAATLGLSPATVTRCWREVRVWLYRELSADAEIAEA</sequence>
<reference evidence="2 3" key="1">
    <citation type="submission" date="2016-11" db="EMBL/GenBank/DDBJ databases">
        <title>Study of marine rhodopsin-containing bacteria.</title>
        <authorList>
            <person name="Yoshizawa S."/>
            <person name="Kumagai Y."/>
            <person name="Kogure K."/>
        </authorList>
    </citation>
    <scope>NUCLEOTIDE SEQUENCE [LARGE SCALE GENOMIC DNA]</scope>
    <source>
        <strain evidence="2 3">SAORIC-28</strain>
    </source>
</reference>
<name>A0A271IWW7_9BACT</name>
<evidence type="ECO:0000313" key="3">
    <source>
        <dbReference type="Proteomes" id="UP000216339"/>
    </source>
</evidence>
<protein>
    <recommendedName>
        <fullName evidence="1">RNA polymerase sigma-70 ECF-like HTH domain-containing protein</fullName>
    </recommendedName>
</protein>
<organism evidence="2 3">
    <name type="scientific">Rubrivirga marina</name>
    <dbReference type="NCBI Taxonomy" id="1196024"/>
    <lineage>
        <taxon>Bacteria</taxon>
        <taxon>Pseudomonadati</taxon>
        <taxon>Rhodothermota</taxon>
        <taxon>Rhodothermia</taxon>
        <taxon>Rhodothermales</taxon>
        <taxon>Rubricoccaceae</taxon>
        <taxon>Rubrivirga</taxon>
    </lineage>
</organism>
<dbReference type="NCBIfam" id="TIGR02999">
    <property type="entry name" value="Sig-70_X6"/>
    <property type="match status" value="1"/>
</dbReference>
<gene>
    <name evidence="2" type="ORF">BSZ37_02075</name>
</gene>
<comment type="caution">
    <text evidence="2">The sequence shown here is derived from an EMBL/GenBank/DDBJ whole genome shotgun (WGS) entry which is preliminary data.</text>
</comment>
<keyword evidence="3" id="KW-1185">Reference proteome</keyword>
<accession>A0A271IWW7</accession>
<feature type="domain" description="RNA polymerase sigma-70 ECF-like HTH" evidence="1">
    <location>
        <begin position="54"/>
        <end position="212"/>
    </location>
</feature>
<proteinExistence type="predicted"/>
<dbReference type="Proteomes" id="UP000216339">
    <property type="component" value="Unassembled WGS sequence"/>
</dbReference>
<evidence type="ECO:0000259" key="1">
    <source>
        <dbReference type="Pfam" id="PF07638"/>
    </source>
</evidence>
<dbReference type="Pfam" id="PF07638">
    <property type="entry name" value="Sigma70_ECF"/>
    <property type="match status" value="1"/>
</dbReference>
<dbReference type="SUPFAM" id="SSF88659">
    <property type="entry name" value="Sigma3 and sigma4 domains of RNA polymerase sigma factors"/>
    <property type="match status" value="1"/>
</dbReference>
<dbReference type="Gene3D" id="1.10.10.10">
    <property type="entry name" value="Winged helix-like DNA-binding domain superfamily/Winged helix DNA-binding domain"/>
    <property type="match status" value="1"/>
</dbReference>
<dbReference type="EMBL" id="MQWD01000001">
    <property type="protein sequence ID" value="PAP75314.1"/>
    <property type="molecule type" value="Genomic_DNA"/>
</dbReference>
<dbReference type="AlphaFoldDB" id="A0A271IWW7"/>